<dbReference type="GeneID" id="27319485"/>
<dbReference type="AlphaFoldDB" id="A0A0D1ZVE7"/>
<evidence type="ECO:0000313" key="2">
    <source>
        <dbReference type="Proteomes" id="UP000054302"/>
    </source>
</evidence>
<dbReference type="VEuPathDB" id="FungiDB:PV10_01640"/>
<name>A0A0D1ZVE7_EXOME</name>
<proteinExistence type="predicted"/>
<reference evidence="1 2" key="1">
    <citation type="submission" date="2015-01" db="EMBL/GenBank/DDBJ databases">
        <title>The Genome Sequence of Exophiala mesophila CBS40295.</title>
        <authorList>
            <consortium name="The Broad Institute Genomics Platform"/>
            <person name="Cuomo C."/>
            <person name="de Hoog S."/>
            <person name="Gorbushina A."/>
            <person name="Stielow B."/>
            <person name="Teixiera M."/>
            <person name="Abouelleil A."/>
            <person name="Chapman S.B."/>
            <person name="Priest M."/>
            <person name="Young S.K."/>
            <person name="Wortman J."/>
            <person name="Nusbaum C."/>
            <person name="Birren B."/>
        </authorList>
    </citation>
    <scope>NUCLEOTIDE SEQUENCE [LARGE SCALE GENOMIC DNA]</scope>
    <source>
        <strain evidence="1 2">CBS 40295</strain>
    </source>
</reference>
<dbReference type="RefSeq" id="XP_016229518.1">
    <property type="nucleotide sequence ID" value="XM_016365869.1"/>
</dbReference>
<organism evidence="1 2">
    <name type="scientific">Exophiala mesophila</name>
    <name type="common">Black yeast-like fungus</name>
    <dbReference type="NCBI Taxonomy" id="212818"/>
    <lineage>
        <taxon>Eukaryota</taxon>
        <taxon>Fungi</taxon>
        <taxon>Dikarya</taxon>
        <taxon>Ascomycota</taxon>
        <taxon>Pezizomycotina</taxon>
        <taxon>Eurotiomycetes</taxon>
        <taxon>Chaetothyriomycetidae</taxon>
        <taxon>Chaetothyriales</taxon>
        <taxon>Herpotrichiellaceae</taxon>
        <taxon>Exophiala</taxon>
    </lineage>
</organism>
<gene>
    <name evidence="1" type="ORF">PV10_01640</name>
</gene>
<dbReference type="OrthoDB" id="3734019at2759"/>
<accession>A0A0D1ZVE7</accession>
<evidence type="ECO:0000313" key="1">
    <source>
        <dbReference type="EMBL" id="KIV97944.1"/>
    </source>
</evidence>
<dbReference type="Proteomes" id="UP000054302">
    <property type="component" value="Unassembled WGS sequence"/>
</dbReference>
<sequence>MAEIVGAIASVLALCEVASGTLKRVAELRRAPTEINALLDEVNRIGQAIRAIESYTEVSIQPLQRCESLITDLNHIITTSIIRQGNDTTRIRRRNWLKNKRQVVQLYEKLEKERKILWEARCAELLSVPYIYSLLDEILTWHSRSSTRRVELTTDTIKNQSIRHDSRVLSIDKRLGNMEVALISQQSAKPYNAASSLPSSIFGRHDRFDVQSFSEKATSGRPADWWDNIVSKEEEPTQKPLFDAFHFADVCPELYTVRTGVPNLVQSYGGEISVSEYMRVYQFAFSYRQQPRKWIRFTLRVTISVESKHWNLQPSTAIGLINLPCRELPHSLMVRFEKMLMSLRGLDQNSCLTLFMGRNGEDVEGQEDDSIFSMKLSKPTFEMKEYLQKITRTIYHWGCPRYSDQQFDQRARFGHSPTNSFIVCLGARWVVATRFGPDQSSIDRDLYAMRSLHHLNGAPGITPFL</sequence>
<keyword evidence="2" id="KW-1185">Reference proteome</keyword>
<dbReference type="HOGENOM" id="CLU_587969_0_0_1"/>
<protein>
    <submittedName>
        <fullName evidence="1">Uncharacterized protein</fullName>
    </submittedName>
</protein>
<dbReference type="EMBL" id="KN847520">
    <property type="protein sequence ID" value="KIV97944.1"/>
    <property type="molecule type" value="Genomic_DNA"/>
</dbReference>